<dbReference type="EMBL" id="OX459121">
    <property type="protein sequence ID" value="CAI9101513.1"/>
    <property type="molecule type" value="Genomic_DNA"/>
</dbReference>
<accession>A0AAV1D1Q3</accession>
<reference evidence="2" key="1">
    <citation type="submission" date="2023-03" db="EMBL/GenBank/DDBJ databases">
        <authorList>
            <person name="Julca I."/>
        </authorList>
    </citation>
    <scope>NUCLEOTIDE SEQUENCE</scope>
</reference>
<feature type="region of interest" description="Disordered" evidence="1">
    <location>
        <begin position="21"/>
        <end position="58"/>
    </location>
</feature>
<keyword evidence="3" id="KW-1185">Reference proteome</keyword>
<evidence type="ECO:0000256" key="1">
    <source>
        <dbReference type="SAM" id="MobiDB-lite"/>
    </source>
</evidence>
<evidence type="ECO:0000313" key="2">
    <source>
        <dbReference type="EMBL" id="CAI9101513.1"/>
    </source>
</evidence>
<dbReference type="Proteomes" id="UP001161247">
    <property type="component" value="Chromosome 4"/>
</dbReference>
<gene>
    <name evidence="2" type="ORF">OLC1_LOCUS11089</name>
</gene>
<sequence length="238" mass="26628">MEAFSGVLMCYTSVESSSSLLGRTRGSRTRYGRGSSKNAEEAQISGNGGHGFYSSPPPRPEKYHLGPLPQFLKERYSRLFSVPSGRFNPRKWMEYFRVMHNSRGFDIDTESLPVKTTKPKIKPCDLSKAKVADSIFEMSQKCIHLYNTTNPDYPYSCLIIPSLVAFLGEYVVYPDSCAETPMAVFCQMKSVVLEDWEKVKYTSKCRLACCSTAAFGGALSQYRPGPRTNQQARKSTGS</sequence>
<organism evidence="2 3">
    <name type="scientific">Oldenlandia corymbosa var. corymbosa</name>
    <dbReference type="NCBI Taxonomy" id="529605"/>
    <lineage>
        <taxon>Eukaryota</taxon>
        <taxon>Viridiplantae</taxon>
        <taxon>Streptophyta</taxon>
        <taxon>Embryophyta</taxon>
        <taxon>Tracheophyta</taxon>
        <taxon>Spermatophyta</taxon>
        <taxon>Magnoliopsida</taxon>
        <taxon>eudicotyledons</taxon>
        <taxon>Gunneridae</taxon>
        <taxon>Pentapetalae</taxon>
        <taxon>asterids</taxon>
        <taxon>lamiids</taxon>
        <taxon>Gentianales</taxon>
        <taxon>Rubiaceae</taxon>
        <taxon>Rubioideae</taxon>
        <taxon>Spermacoceae</taxon>
        <taxon>Hedyotis-Oldenlandia complex</taxon>
        <taxon>Oldenlandia</taxon>
    </lineage>
</organism>
<name>A0AAV1D1Q3_OLDCO</name>
<dbReference type="AlphaFoldDB" id="A0AAV1D1Q3"/>
<proteinExistence type="predicted"/>
<protein>
    <submittedName>
        <fullName evidence="2">OLC1v1038853C1</fullName>
    </submittedName>
</protein>
<evidence type="ECO:0000313" key="3">
    <source>
        <dbReference type="Proteomes" id="UP001161247"/>
    </source>
</evidence>